<keyword evidence="3" id="KW-1185">Reference proteome</keyword>
<keyword evidence="1" id="KW-0812">Transmembrane</keyword>
<dbReference type="NCBIfam" id="NF033904">
    <property type="entry name" value="LlsX_fam"/>
    <property type="match status" value="1"/>
</dbReference>
<dbReference type="RefSeq" id="WP_275416926.1">
    <property type="nucleotide sequence ID" value="NZ_CP106878.1"/>
</dbReference>
<dbReference type="InterPro" id="IPR046007">
    <property type="entry name" value="DUF5963"/>
</dbReference>
<accession>A0A9E8LTA3</accession>
<evidence type="ECO:0000313" key="3">
    <source>
        <dbReference type="Proteomes" id="UP001164718"/>
    </source>
</evidence>
<feature type="transmembrane region" description="Helical" evidence="1">
    <location>
        <begin position="7"/>
        <end position="27"/>
    </location>
</feature>
<dbReference type="EMBL" id="CP106878">
    <property type="protein sequence ID" value="WAA09141.1"/>
    <property type="molecule type" value="Genomic_DNA"/>
</dbReference>
<protein>
    <submittedName>
        <fullName evidence="2">DUF5963 family protein</fullName>
    </submittedName>
</protein>
<evidence type="ECO:0000313" key="2">
    <source>
        <dbReference type="EMBL" id="WAA09141.1"/>
    </source>
</evidence>
<evidence type="ECO:0000256" key="1">
    <source>
        <dbReference type="SAM" id="Phobius"/>
    </source>
</evidence>
<keyword evidence="1" id="KW-1133">Transmembrane helix</keyword>
<sequence length="96" mass="11189">MNLKRISISFILSIIITFIFFTLLITYDYSKIDLSSLKESQNFSLFGLEYYRIEVVEGKDPKGIPNNFNMSLFGFVLGIVLFFILEMLSKKKTTKR</sequence>
<name>A0A9E8LTA3_9BACI</name>
<reference evidence="2" key="1">
    <citation type="submission" date="2022-09" db="EMBL/GenBank/DDBJ databases">
        <title>Complete Genomes of Fervidibacillus albus and Fervidibacillus halotolerans isolated from tidal flat sediments.</title>
        <authorList>
            <person name="Kwon K.K."/>
            <person name="Yang S.-H."/>
            <person name="Park M.J."/>
            <person name="Oh H.-M."/>
        </authorList>
    </citation>
    <scope>NUCLEOTIDE SEQUENCE</scope>
    <source>
        <strain evidence="2">MEBiC13591</strain>
    </source>
</reference>
<keyword evidence="1" id="KW-0472">Membrane</keyword>
<dbReference type="Proteomes" id="UP001164718">
    <property type="component" value="Chromosome"/>
</dbReference>
<dbReference type="KEGG" id="faf:OE104_11160"/>
<proteinExistence type="predicted"/>
<organism evidence="2 3">
    <name type="scientific">Fervidibacillus albus</name>
    <dbReference type="NCBI Taxonomy" id="2980026"/>
    <lineage>
        <taxon>Bacteria</taxon>
        <taxon>Bacillati</taxon>
        <taxon>Bacillota</taxon>
        <taxon>Bacilli</taxon>
        <taxon>Bacillales</taxon>
        <taxon>Bacillaceae</taxon>
        <taxon>Fervidibacillus</taxon>
    </lineage>
</organism>
<feature type="transmembrane region" description="Helical" evidence="1">
    <location>
        <begin position="68"/>
        <end position="88"/>
    </location>
</feature>
<dbReference type="AlphaFoldDB" id="A0A9E8LTA3"/>
<gene>
    <name evidence="2" type="ORF">OE104_11160</name>
</gene>
<dbReference type="Pfam" id="PF19388">
    <property type="entry name" value="DUF5963"/>
    <property type="match status" value="1"/>
</dbReference>